<evidence type="ECO:0000259" key="4">
    <source>
        <dbReference type="Pfam" id="PF00535"/>
    </source>
</evidence>
<dbReference type="CDD" id="cd06423">
    <property type="entry name" value="CESA_like"/>
    <property type="match status" value="1"/>
</dbReference>
<dbReference type="EMBL" id="BIFS01000001">
    <property type="protein sequence ID" value="GCE17927.1"/>
    <property type="molecule type" value="Genomic_DNA"/>
</dbReference>
<proteinExistence type="inferred from homology"/>
<accession>A0A402AFN7</accession>
<organism evidence="5 6">
    <name type="scientific">Dictyobacter kobayashii</name>
    <dbReference type="NCBI Taxonomy" id="2014872"/>
    <lineage>
        <taxon>Bacteria</taxon>
        <taxon>Bacillati</taxon>
        <taxon>Chloroflexota</taxon>
        <taxon>Ktedonobacteria</taxon>
        <taxon>Ktedonobacterales</taxon>
        <taxon>Dictyobacteraceae</taxon>
        <taxon>Dictyobacter</taxon>
    </lineage>
</organism>
<sequence>MAYNEESNIAHTLLAVLTQQQYSFSINEIIVVASGCTDQTVPIVTAMARRDRRIRLYTQQYREGKASAINLFLQQATGEILILLGADVIPEPMAFEQLCAAFKNPYIGMTGGRPVPINSKDTFMGHAVHLLWYLHDRLARQEPKLGEAIAFRNVITAIPAKSAVDEISIQAFISQLGYQLHYQPACIVRNKGPLTIQDFLQQRRRIYAGHLQVQASQGYAASTLKVGPILWQILACHAITMRTPRQLIWTLGAILLEGYARLQGYYDYRRKKDQHIWQMISSTKNLHADRLTR</sequence>
<evidence type="ECO:0000256" key="2">
    <source>
        <dbReference type="ARBA" id="ARBA00022676"/>
    </source>
</evidence>
<dbReference type="Gene3D" id="3.90.550.10">
    <property type="entry name" value="Spore Coat Polysaccharide Biosynthesis Protein SpsA, Chain A"/>
    <property type="match status" value="1"/>
</dbReference>
<gene>
    <name evidence="5" type="ORF">KDK_17270</name>
</gene>
<protein>
    <recommendedName>
        <fullName evidence="4">Glycosyltransferase 2-like domain-containing protein</fullName>
    </recommendedName>
</protein>
<name>A0A402AFN7_9CHLR</name>
<comment type="similarity">
    <text evidence="1">Belongs to the glycosyltransferase 2 family.</text>
</comment>
<evidence type="ECO:0000313" key="5">
    <source>
        <dbReference type="EMBL" id="GCE17927.1"/>
    </source>
</evidence>
<dbReference type="InterPro" id="IPR029044">
    <property type="entry name" value="Nucleotide-diphossugar_trans"/>
</dbReference>
<reference evidence="6" key="1">
    <citation type="submission" date="2018-12" db="EMBL/GenBank/DDBJ databases">
        <title>Tengunoibacter tsumagoiensis gen. nov., sp. nov., Dictyobacter kobayashii sp. nov., D. alpinus sp. nov., and D. joshuensis sp. nov. and description of Dictyobacteraceae fam. nov. within the order Ktedonobacterales isolated from Tengu-no-mugimeshi.</title>
        <authorList>
            <person name="Wang C.M."/>
            <person name="Zheng Y."/>
            <person name="Sakai Y."/>
            <person name="Toyoda A."/>
            <person name="Minakuchi Y."/>
            <person name="Abe K."/>
            <person name="Yokota A."/>
            <person name="Yabe S."/>
        </authorList>
    </citation>
    <scope>NUCLEOTIDE SEQUENCE [LARGE SCALE GENOMIC DNA]</scope>
    <source>
        <strain evidence="6">Uno11</strain>
    </source>
</reference>
<feature type="domain" description="Glycosyltransferase 2-like" evidence="4">
    <location>
        <begin position="2"/>
        <end position="136"/>
    </location>
</feature>
<dbReference type="GO" id="GO:0016757">
    <property type="term" value="F:glycosyltransferase activity"/>
    <property type="evidence" value="ECO:0007669"/>
    <property type="project" value="UniProtKB-KW"/>
</dbReference>
<dbReference type="PANTHER" id="PTHR43630">
    <property type="entry name" value="POLY-BETA-1,6-N-ACETYL-D-GLUCOSAMINE SYNTHASE"/>
    <property type="match status" value="1"/>
</dbReference>
<evidence type="ECO:0000256" key="3">
    <source>
        <dbReference type="ARBA" id="ARBA00022679"/>
    </source>
</evidence>
<dbReference type="InterPro" id="IPR001173">
    <property type="entry name" value="Glyco_trans_2-like"/>
</dbReference>
<dbReference type="PANTHER" id="PTHR43630:SF1">
    <property type="entry name" value="POLY-BETA-1,6-N-ACETYL-D-GLUCOSAMINE SYNTHASE"/>
    <property type="match status" value="1"/>
</dbReference>
<dbReference type="Pfam" id="PF00535">
    <property type="entry name" value="Glycos_transf_2"/>
    <property type="match status" value="1"/>
</dbReference>
<keyword evidence="2" id="KW-0328">Glycosyltransferase</keyword>
<dbReference type="SUPFAM" id="SSF53448">
    <property type="entry name" value="Nucleotide-diphospho-sugar transferases"/>
    <property type="match status" value="1"/>
</dbReference>
<evidence type="ECO:0000256" key="1">
    <source>
        <dbReference type="ARBA" id="ARBA00006739"/>
    </source>
</evidence>
<dbReference type="AlphaFoldDB" id="A0A402AFN7"/>
<comment type="caution">
    <text evidence="5">The sequence shown here is derived from an EMBL/GenBank/DDBJ whole genome shotgun (WGS) entry which is preliminary data.</text>
</comment>
<evidence type="ECO:0000313" key="6">
    <source>
        <dbReference type="Proteomes" id="UP000287188"/>
    </source>
</evidence>
<dbReference type="Proteomes" id="UP000287188">
    <property type="component" value="Unassembled WGS sequence"/>
</dbReference>
<keyword evidence="6" id="KW-1185">Reference proteome</keyword>
<keyword evidence="3" id="KW-0808">Transferase</keyword>